<evidence type="ECO:0000256" key="15">
    <source>
        <dbReference type="ARBA" id="ARBA00030592"/>
    </source>
</evidence>
<dbReference type="InterPro" id="IPR036615">
    <property type="entry name" value="Mur_ligase_C_dom_sf"/>
</dbReference>
<dbReference type="Gene3D" id="3.40.1190.10">
    <property type="entry name" value="Mur-like, catalytic domain"/>
    <property type="match status" value="1"/>
</dbReference>
<evidence type="ECO:0000256" key="16">
    <source>
        <dbReference type="ARBA" id="ARBA00032510"/>
    </source>
</evidence>
<dbReference type="PANTHER" id="PTHR11136">
    <property type="entry name" value="FOLYLPOLYGLUTAMATE SYNTHASE-RELATED"/>
    <property type="match status" value="1"/>
</dbReference>
<accession>A0ABT7SVW3</accession>
<dbReference type="NCBIfam" id="TIGR01499">
    <property type="entry name" value="folC"/>
    <property type="match status" value="1"/>
</dbReference>
<evidence type="ECO:0000256" key="6">
    <source>
        <dbReference type="ARBA" id="ARBA00013025"/>
    </source>
</evidence>
<keyword evidence="11 21" id="KW-0067">ATP-binding</keyword>
<dbReference type="RefSeq" id="WP_289364636.1">
    <property type="nucleotide sequence ID" value="NZ_JAUCBP010000007.1"/>
</dbReference>
<evidence type="ECO:0000256" key="3">
    <source>
        <dbReference type="ARBA" id="ARBA00005150"/>
    </source>
</evidence>
<evidence type="ECO:0000256" key="20">
    <source>
        <dbReference type="ARBA" id="ARBA00049161"/>
    </source>
</evidence>
<organism evidence="24 25">
    <name type="scientific">Alteromonas arenosi</name>
    <dbReference type="NCBI Taxonomy" id="3055817"/>
    <lineage>
        <taxon>Bacteria</taxon>
        <taxon>Pseudomonadati</taxon>
        <taxon>Pseudomonadota</taxon>
        <taxon>Gammaproteobacteria</taxon>
        <taxon>Alteromonadales</taxon>
        <taxon>Alteromonadaceae</taxon>
        <taxon>Alteromonas/Salinimonas group</taxon>
        <taxon>Alteromonas</taxon>
    </lineage>
</organism>
<gene>
    <name evidence="24" type="primary">folC</name>
    <name evidence="24" type="ORF">QTP81_06965</name>
</gene>
<keyword evidence="13" id="KW-0289">Folate biosynthesis</keyword>
<comment type="pathway">
    <text evidence="2">Cofactor biosynthesis; tetrahydrofolate biosynthesis; 7,8-dihydrofolate from 2-amino-4-hydroxy-6-hydroxymethyl-7,8-dihydropteridine diphosphate and 4-aminobenzoate: step 2/2.</text>
</comment>
<keyword evidence="8 21" id="KW-0436">Ligase</keyword>
<evidence type="ECO:0000259" key="22">
    <source>
        <dbReference type="Pfam" id="PF02875"/>
    </source>
</evidence>
<dbReference type="Proteomes" id="UP001234343">
    <property type="component" value="Unassembled WGS sequence"/>
</dbReference>
<dbReference type="NCBIfam" id="NF008101">
    <property type="entry name" value="PRK10846.1"/>
    <property type="match status" value="1"/>
</dbReference>
<evidence type="ECO:0000256" key="18">
    <source>
        <dbReference type="ARBA" id="ARBA00047808"/>
    </source>
</evidence>
<dbReference type="SUPFAM" id="SSF53244">
    <property type="entry name" value="MurD-like peptide ligases, peptide-binding domain"/>
    <property type="match status" value="1"/>
</dbReference>
<dbReference type="InterPro" id="IPR018109">
    <property type="entry name" value="Folylpolyglutamate_synth_CS"/>
</dbReference>
<dbReference type="GO" id="GO:0008841">
    <property type="term" value="F:dihydrofolate synthase activity"/>
    <property type="evidence" value="ECO:0007669"/>
    <property type="project" value="UniProtKB-EC"/>
</dbReference>
<evidence type="ECO:0000256" key="9">
    <source>
        <dbReference type="ARBA" id="ARBA00022723"/>
    </source>
</evidence>
<dbReference type="EMBL" id="JAUCBP010000007">
    <property type="protein sequence ID" value="MDM7860332.1"/>
    <property type="molecule type" value="Genomic_DNA"/>
</dbReference>
<evidence type="ECO:0000256" key="12">
    <source>
        <dbReference type="ARBA" id="ARBA00022842"/>
    </source>
</evidence>
<keyword evidence="12" id="KW-0460">Magnesium</keyword>
<dbReference type="GO" id="GO:0004326">
    <property type="term" value="F:tetrahydrofolylpolyglutamate synthase activity"/>
    <property type="evidence" value="ECO:0007669"/>
    <property type="project" value="UniProtKB-EC"/>
</dbReference>
<evidence type="ECO:0000256" key="21">
    <source>
        <dbReference type="PIRNR" id="PIRNR001563"/>
    </source>
</evidence>
<dbReference type="PROSITE" id="PS01012">
    <property type="entry name" value="FOLYLPOLYGLU_SYNT_2"/>
    <property type="match status" value="1"/>
</dbReference>
<dbReference type="EC" id="6.3.2.12" evidence="5"/>
<evidence type="ECO:0000313" key="24">
    <source>
        <dbReference type="EMBL" id="MDM7860332.1"/>
    </source>
</evidence>
<comment type="caution">
    <text evidence="24">The sequence shown here is derived from an EMBL/GenBank/DDBJ whole genome shotgun (WGS) entry which is preliminary data.</text>
</comment>
<dbReference type="InterPro" id="IPR013221">
    <property type="entry name" value="Mur_ligase_cen"/>
</dbReference>
<keyword evidence="10 21" id="KW-0547">Nucleotide-binding</keyword>
<evidence type="ECO:0000259" key="23">
    <source>
        <dbReference type="Pfam" id="PF08245"/>
    </source>
</evidence>
<evidence type="ECO:0000256" key="7">
    <source>
        <dbReference type="ARBA" id="ARBA00019357"/>
    </source>
</evidence>
<evidence type="ECO:0000313" key="25">
    <source>
        <dbReference type="Proteomes" id="UP001234343"/>
    </source>
</evidence>
<comment type="pathway">
    <text evidence="3">Cofactor biosynthesis; tetrahydrofolylpolyglutamate biosynthesis.</text>
</comment>
<dbReference type="PANTHER" id="PTHR11136:SF0">
    <property type="entry name" value="DIHYDROFOLATE SYNTHETASE-RELATED"/>
    <property type="match status" value="1"/>
</dbReference>
<evidence type="ECO:0000256" key="1">
    <source>
        <dbReference type="ARBA" id="ARBA00002714"/>
    </source>
</evidence>
<comment type="function">
    <text evidence="1">Functions in two distinct reactions of the de novo folate biosynthetic pathway. Catalyzes the addition of a glutamate residue to dihydropteroate (7,8-dihydropteroate or H2Pte) to form dihydrofolate (7,8-dihydrofolate monoglutamate or H2Pte-Glu). Also catalyzes successive additions of L-glutamate to tetrahydrofolate or 10-formyltetrahydrofolate or 5,10-methylenetetrahydrofolate, leading to folylpolyglutamate derivatives.</text>
</comment>
<evidence type="ECO:0000256" key="5">
    <source>
        <dbReference type="ARBA" id="ARBA00013023"/>
    </source>
</evidence>
<name>A0ABT7SVW3_9ALTE</name>
<evidence type="ECO:0000256" key="2">
    <source>
        <dbReference type="ARBA" id="ARBA00004799"/>
    </source>
</evidence>
<evidence type="ECO:0000256" key="14">
    <source>
        <dbReference type="ARBA" id="ARBA00030048"/>
    </source>
</evidence>
<keyword evidence="9" id="KW-0479">Metal-binding</keyword>
<dbReference type="InterPro" id="IPR004101">
    <property type="entry name" value="Mur_ligase_C"/>
</dbReference>
<dbReference type="SUPFAM" id="SSF53623">
    <property type="entry name" value="MurD-like peptide ligases, catalytic domain"/>
    <property type="match status" value="1"/>
</dbReference>
<comment type="catalytic activity">
    <reaction evidence="19">
        <text>(6R)-5,10-methylenetetrahydrofolyl-(gamma-L-Glu)(n) + L-glutamate + ATP = (6R)-5,10-methylenetetrahydrofolyl-(gamma-L-Glu)(n+1) + ADP + phosphate + H(+)</text>
        <dbReference type="Rhea" id="RHEA:51912"/>
        <dbReference type="Rhea" id="RHEA-COMP:13257"/>
        <dbReference type="Rhea" id="RHEA-COMP:13258"/>
        <dbReference type="ChEBI" id="CHEBI:15378"/>
        <dbReference type="ChEBI" id="CHEBI:29985"/>
        <dbReference type="ChEBI" id="CHEBI:30616"/>
        <dbReference type="ChEBI" id="CHEBI:43474"/>
        <dbReference type="ChEBI" id="CHEBI:136572"/>
        <dbReference type="ChEBI" id="CHEBI:456216"/>
        <dbReference type="EC" id="6.3.2.17"/>
    </reaction>
</comment>
<comment type="similarity">
    <text evidence="4 21">Belongs to the folylpolyglutamate synthase family.</text>
</comment>
<comment type="catalytic activity">
    <reaction evidence="18">
        <text>10-formyltetrahydrofolyl-(gamma-L-Glu)(n) + L-glutamate + ATP = 10-formyltetrahydrofolyl-(gamma-L-Glu)(n+1) + ADP + phosphate + H(+)</text>
        <dbReference type="Rhea" id="RHEA:51904"/>
        <dbReference type="Rhea" id="RHEA-COMP:13088"/>
        <dbReference type="Rhea" id="RHEA-COMP:14300"/>
        <dbReference type="ChEBI" id="CHEBI:15378"/>
        <dbReference type="ChEBI" id="CHEBI:29985"/>
        <dbReference type="ChEBI" id="CHEBI:30616"/>
        <dbReference type="ChEBI" id="CHEBI:43474"/>
        <dbReference type="ChEBI" id="CHEBI:134413"/>
        <dbReference type="ChEBI" id="CHEBI:456216"/>
        <dbReference type="EC" id="6.3.2.17"/>
    </reaction>
</comment>
<evidence type="ECO:0000256" key="10">
    <source>
        <dbReference type="ARBA" id="ARBA00022741"/>
    </source>
</evidence>
<proteinExistence type="inferred from homology"/>
<dbReference type="InterPro" id="IPR001645">
    <property type="entry name" value="Folylpolyglutamate_synth"/>
</dbReference>
<sequence>MNNTAEYPKTTQSSWSLEQWLAYLMAIHPTEIDMSLGRVNRVFNRLALDFSSTRVVTVGGTNGKGSTCRFLELALLQLDKSVGVYSSPHLISFTERVRLNDTSPGESQFCQALLHIERMRGNDSLTYFEFSTLAALWLIAQAKPDYLILEVGLGGRLDATNIVDNHLAVITSIALDHQEYLGDTRESVAYEKAGIFRVNSPIVLGERDVPDVMLNQAQRSSGEVLWKGREFDFDDNHQPVWDWRGPNYELRQLPKPLLPIDNVATALAALAVLGELDELNAKPALLWELVRTAALPGRFQRLSFKPDWIVDVGHNPHAAALVVKQLQALNWDRLFIIVGMMRDKAMHETLATFAPLAPLWIPVGLPTERAASIADLHKALAPQEILTSAKSVAEGVKSILPQLSERDVVLVFGSFVTVAEMLTFNTQQRL</sequence>
<evidence type="ECO:0000256" key="17">
    <source>
        <dbReference type="ARBA" id="ARBA00047493"/>
    </source>
</evidence>
<keyword evidence="25" id="KW-1185">Reference proteome</keyword>
<dbReference type="Pfam" id="PF02875">
    <property type="entry name" value="Mur_ligase_C"/>
    <property type="match status" value="1"/>
</dbReference>
<feature type="domain" description="Mur ligase C-terminal" evidence="22">
    <location>
        <begin position="297"/>
        <end position="415"/>
    </location>
</feature>
<evidence type="ECO:0000256" key="11">
    <source>
        <dbReference type="ARBA" id="ARBA00022840"/>
    </source>
</evidence>
<reference evidence="24 25" key="1">
    <citation type="submission" date="2023-06" db="EMBL/GenBank/DDBJ databases">
        <title>Alteromonas sp. ASW11-36 isolated from intertidal sand.</title>
        <authorList>
            <person name="Li Y."/>
        </authorList>
    </citation>
    <scope>NUCLEOTIDE SEQUENCE [LARGE SCALE GENOMIC DNA]</scope>
    <source>
        <strain evidence="24 25">ASW11-36</strain>
    </source>
</reference>
<protein>
    <recommendedName>
        <fullName evidence="7">Dihydrofolate synthase/folylpolyglutamate synthase</fullName>
        <ecNumber evidence="5">6.3.2.12</ecNumber>
        <ecNumber evidence="6">6.3.2.17</ecNumber>
    </recommendedName>
    <alternativeName>
        <fullName evidence="16">Folylpoly-gamma-glutamate synthetase-dihydrofolate synthetase</fullName>
    </alternativeName>
    <alternativeName>
        <fullName evidence="14">Folylpolyglutamate synthetase</fullName>
    </alternativeName>
    <alternativeName>
        <fullName evidence="15">Tetrahydrofolylpolyglutamate synthase</fullName>
    </alternativeName>
</protein>
<evidence type="ECO:0000256" key="13">
    <source>
        <dbReference type="ARBA" id="ARBA00022909"/>
    </source>
</evidence>
<feature type="domain" description="Mur ligase central" evidence="23">
    <location>
        <begin position="58"/>
        <end position="225"/>
    </location>
</feature>
<comment type="catalytic activity">
    <reaction evidence="17">
        <text>(6S)-5,6,7,8-tetrahydrofolyl-(gamma-L-Glu)(n) + L-glutamate + ATP = (6S)-5,6,7,8-tetrahydrofolyl-(gamma-L-Glu)(n+1) + ADP + phosphate + H(+)</text>
        <dbReference type="Rhea" id="RHEA:10580"/>
        <dbReference type="Rhea" id="RHEA-COMP:14738"/>
        <dbReference type="Rhea" id="RHEA-COMP:14740"/>
        <dbReference type="ChEBI" id="CHEBI:15378"/>
        <dbReference type="ChEBI" id="CHEBI:29985"/>
        <dbReference type="ChEBI" id="CHEBI:30616"/>
        <dbReference type="ChEBI" id="CHEBI:43474"/>
        <dbReference type="ChEBI" id="CHEBI:141005"/>
        <dbReference type="ChEBI" id="CHEBI:456216"/>
        <dbReference type="EC" id="6.3.2.17"/>
    </reaction>
</comment>
<dbReference type="PIRSF" id="PIRSF001563">
    <property type="entry name" value="Folylpolyglu_synth"/>
    <property type="match status" value="1"/>
</dbReference>
<dbReference type="EC" id="6.3.2.17" evidence="6"/>
<dbReference type="Pfam" id="PF08245">
    <property type="entry name" value="Mur_ligase_M"/>
    <property type="match status" value="1"/>
</dbReference>
<dbReference type="Gene3D" id="3.90.190.20">
    <property type="entry name" value="Mur ligase, C-terminal domain"/>
    <property type="match status" value="1"/>
</dbReference>
<comment type="catalytic activity">
    <reaction evidence="20">
        <text>7,8-dihydropteroate + L-glutamate + ATP = 7,8-dihydrofolate + ADP + phosphate + H(+)</text>
        <dbReference type="Rhea" id="RHEA:23584"/>
        <dbReference type="ChEBI" id="CHEBI:15378"/>
        <dbReference type="ChEBI" id="CHEBI:17839"/>
        <dbReference type="ChEBI" id="CHEBI:29985"/>
        <dbReference type="ChEBI" id="CHEBI:30616"/>
        <dbReference type="ChEBI" id="CHEBI:43474"/>
        <dbReference type="ChEBI" id="CHEBI:57451"/>
        <dbReference type="ChEBI" id="CHEBI:456216"/>
        <dbReference type="EC" id="6.3.2.12"/>
    </reaction>
</comment>
<evidence type="ECO:0000256" key="8">
    <source>
        <dbReference type="ARBA" id="ARBA00022598"/>
    </source>
</evidence>
<evidence type="ECO:0000256" key="4">
    <source>
        <dbReference type="ARBA" id="ARBA00008276"/>
    </source>
</evidence>
<dbReference type="InterPro" id="IPR036565">
    <property type="entry name" value="Mur-like_cat_sf"/>
</dbReference>
<evidence type="ECO:0000256" key="19">
    <source>
        <dbReference type="ARBA" id="ARBA00049035"/>
    </source>
</evidence>